<evidence type="ECO:0000256" key="3">
    <source>
        <dbReference type="ARBA" id="ARBA00004496"/>
    </source>
</evidence>
<dbReference type="FunFam" id="3.20.20.70:FF:000081">
    <property type="entry name" value="Dihydrouridine synthase 1 like"/>
    <property type="match status" value="1"/>
</dbReference>
<evidence type="ECO:0000256" key="9">
    <source>
        <dbReference type="ARBA" id="ARBA00023002"/>
    </source>
</evidence>
<gene>
    <name evidence="22" type="primary">dus1l</name>
</gene>
<keyword evidence="6" id="KW-0288">FMN</keyword>
<comment type="catalytic activity">
    <reaction evidence="17">
        <text>5,6-dihydrouridine(17) in tRNA + NADP(+) = uridine(17) in tRNA + NADPH + H(+)</text>
        <dbReference type="Rhea" id="RHEA:53368"/>
        <dbReference type="Rhea" id="RHEA-COMP:13541"/>
        <dbReference type="Rhea" id="RHEA-COMP:13542"/>
        <dbReference type="ChEBI" id="CHEBI:15378"/>
        <dbReference type="ChEBI" id="CHEBI:57783"/>
        <dbReference type="ChEBI" id="CHEBI:58349"/>
        <dbReference type="ChEBI" id="CHEBI:65315"/>
        <dbReference type="ChEBI" id="CHEBI:74443"/>
        <dbReference type="EC" id="1.3.1.88"/>
    </reaction>
    <physiologicalReaction direction="right-to-left" evidence="17">
        <dbReference type="Rhea" id="RHEA:53370"/>
    </physiologicalReaction>
</comment>
<dbReference type="InterPro" id="IPR035587">
    <property type="entry name" value="DUS-like_FMN-bd"/>
</dbReference>
<accession>A0A665U2F5</accession>
<dbReference type="Pfam" id="PF01207">
    <property type="entry name" value="Dus"/>
    <property type="match status" value="1"/>
</dbReference>
<proteinExistence type="inferred from homology"/>
<dbReference type="PANTHER" id="PTHR11082:SF5">
    <property type="entry name" value="TRNA-DIHYDROURIDINE(16_17) SYNTHASE [NAD(P)(+)]-LIKE"/>
    <property type="match status" value="1"/>
</dbReference>
<evidence type="ECO:0000256" key="2">
    <source>
        <dbReference type="ARBA" id="ARBA00004123"/>
    </source>
</evidence>
<evidence type="ECO:0000256" key="19">
    <source>
        <dbReference type="ARBA" id="ARBA00068883"/>
    </source>
</evidence>
<dbReference type="EC" id="1.3.1.88" evidence="13"/>
<sequence length="494" mass="56828">MAKLQGFDFWNKTLKAARFVVAPMVDQSELAWRLLSRRHGAQLCYTPMLHAQVFVRDANYRRENLYSEVCEEDRPLITQFCANDPEVFLEAALLAQDYCDAIDLNLGCPQMIAKRGHYGAFLQDEWELLEKMIKLANEKLSVPITCKIRVFKEIEKTVAYARMLERAGCQLLTVHGRTKDQKGAMTGIASWEHIKAVRQAVNIPVFANGNIQHLSDVERCIQETGVQGVMSAEGNLHNPALFEGHNPPVWEMAEEYLEVVKQHPPCTLSYVRAHLFKLWHHTLQLHHDLREELAKVKNLEGLADVSKKLRLRCQEEIAKGNDAEEKQGSLPFPHWICQPYVRPMNACIIFSFRRALEDSDGSAEMLSKNKQKKRSRNPNKNFCLDQKPKYIRCEQCGNPKGNKCVFNLCRGCCKKKSYKEVADCPKWGFLFLAKHESILQPLAQLSGGNAFFYCSFKTHRLTHWFECKHFSVPFTQEPQLVSVHSLFELCWNIN</sequence>
<dbReference type="AlphaFoldDB" id="A0A665U2F5"/>
<dbReference type="GO" id="GO:0017150">
    <property type="term" value="F:tRNA dihydrouridine synthase activity"/>
    <property type="evidence" value="ECO:0007669"/>
    <property type="project" value="InterPro"/>
</dbReference>
<dbReference type="InterPro" id="IPR013785">
    <property type="entry name" value="Aldolase_TIM"/>
</dbReference>
<evidence type="ECO:0000256" key="20">
    <source>
        <dbReference type="ARBA" id="ARBA00077078"/>
    </source>
</evidence>
<dbReference type="GO" id="GO:0005737">
    <property type="term" value="C:cytoplasm"/>
    <property type="evidence" value="ECO:0007669"/>
    <property type="project" value="UniProtKB-SubCell"/>
</dbReference>
<dbReference type="InterPro" id="IPR018517">
    <property type="entry name" value="tRNA_hU_synthase_CS"/>
</dbReference>
<dbReference type="PANTHER" id="PTHR11082">
    <property type="entry name" value="TRNA-DIHYDROURIDINE SYNTHASE"/>
    <property type="match status" value="1"/>
</dbReference>
<keyword evidence="7" id="KW-0819">tRNA processing</keyword>
<keyword evidence="8" id="KW-0521">NADP</keyword>
<evidence type="ECO:0000256" key="17">
    <source>
        <dbReference type="ARBA" id="ARBA00049467"/>
    </source>
</evidence>
<name>A0A665U2F5_ECHNA</name>
<evidence type="ECO:0000256" key="18">
    <source>
        <dbReference type="ARBA" id="ARBA00053643"/>
    </source>
</evidence>
<evidence type="ECO:0000256" key="15">
    <source>
        <dbReference type="ARBA" id="ARBA00047652"/>
    </source>
</evidence>
<evidence type="ECO:0000256" key="11">
    <source>
        <dbReference type="ARBA" id="ARBA00023242"/>
    </source>
</evidence>
<dbReference type="Ensembl" id="ENSENLT00000014212.1">
    <property type="protein sequence ID" value="ENSENLP00000013662.1"/>
    <property type="gene ID" value="ENSENLG00000006426.1"/>
</dbReference>
<evidence type="ECO:0000313" key="22">
    <source>
        <dbReference type="Ensembl" id="ENSENLP00000013662.1"/>
    </source>
</evidence>
<evidence type="ECO:0000256" key="6">
    <source>
        <dbReference type="ARBA" id="ARBA00022643"/>
    </source>
</evidence>
<evidence type="ECO:0000256" key="10">
    <source>
        <dbReference type="ARBA" id="ARBA00023027"/>
    </source>
</evidence>
<evidence type="ECO:0000256" key="5">
    <source>
        <dbReference type="ARBA" id="ARBA00022630"/>
    </source>
</evidence>
<comment type="catalytic activity">
    <reaction evidence="14">
        <text>5,6-dihydrouridine(17) in tRNA + NAD(+) = uridine(17) in tRNA + NADH + H(+)</text>
        <dbReference type="Rhea" id="RHEA:53372"/>
        <dbReference type="Rhea" id="RHEA-COMP:13541"/>
        <dbReference type="Rhea" id="RHEA-COMP:13542"/>
        <dbReference type="ChEBI" id="CHEBI:15378"/>
        <dbReference type="ChEBI" id="CHEBI:57540"/>
        <dbReference type="ChEBI" id="CHEBI:57945"/>
        <dbReference type="ChEBI" id="CHEBI:65315"/>
        <dbReference type="ChEBI" id="CHEBI:74443"/>
        <dbReference type="EC" id="1.3.1.88"/>
    </reaction>
    <physiologicalReaction direction="right-to-left" evidence="14">
        <dbReference type="Rhea" id="RHEA:53374"/>
    </physiologicalReaction>
</comment>
<evidence type="ECO:0000256" key="7">
    <source>
        <dbReference type="ARBA" id="ARBA00022694"/>
    </source>
</evidence>
<comment type="function">
    <text evidence="18">Catalyzes the synthesis of dihydrouridine, a modified base found in the D-loop of most tRNAs. Specifically modifies U16 and U17 in cytoplasmic tRNAs. Affects the level of some mature tRNA and thereby the total cellular translation.</text>
</comment>
<organism evidence="22 23">
    <name type="scientific">Echeneis naucrates</name>
    <name type="common">Live sharksucker</name>
    <dbReference type="NCBI Taxonomy" id="173247"/>
    <lineage>
        <taxon>Eukaryota</taxon>
        <taxon>Metazoa</taxon>
        <taxon>Chordata</taxon>
        <taxon>Craniata</taxon>
        <taxon>Vertebrata</taxon>
        <taxon>Euteleostomi</taxon>
        <taxon>Actinopterygii</taxon>
        <taxon>Neopterygii</taxon>
        <taxon>Teleostei</taxon>
        <taxon>Neoteleostei</taxon>
        <taxon>Acanthomorphata</taxon>
        <taxon>Carangaria</taxon>
        <taxon>Carangiformes</taxon>
        <taxon>Echeneidae</taxon>
        <taxon>Echeneis</taxon>
    </lineage>
</organism>
<evidence type="ECO:0000313" key="23">
    <source>
        <dbReference type="Proteomes" id="UP000472264"/>
    </source>
</evidence>
<dbReference type="GO" id="GO:0050660">
    <property type="term" value="F:flavin adenine dinucleotide binding"/>
    <property type="evidence" value="ECO:0007669"/>
    <property type="project" value="InterPro"/>
</dbReference>
<reference evidence="22" key="3">
    <citation type="submission" date="2025-09" db="UniProtKB">
        <authorList>
            <consortium name="Ensembl"/>
        </authorList>
    </citation>
    <scope>IDENTIFICATION</scope>
</reference>
<feature type="domain" description="DUS-like FMN-binding" evidence="21">
    <location>
        <begin position="21"/>
        <end position="292"/>
    </location>
</feature>
<dbReference type="Proteomes" id="UP000472264">
    <property type="component" value="Chromosome 8"/>
</dbReference>
<dbReference type="PROSITE" id="PS01136">
    <property type="entry name" value="UPF0034"/>
    <property type="match status" value="1"/>
</dbReference>
<comment type="similarity">
    <text evidence="12">Belongs to the Dus family. Dus1 subfamily.</text>
</comment>
<keyword evidence="4" id="KW-0963">Cytoplasm</keyword>
<dbReference type="SUPFAM" id="SSF51395">
    <property type="entry name" value="FMN-linked oxidoreductases"/>
    <property type="match status" value="1"/>
</dbReference>
<keyword evidence="5" id="KW-0285">Flavoprotein</keyword>
<evidence type="ECO:0000256" key="13">
    <source>
        <dbReference type="ARBA" id="ARBA00038890"/>
    </source>
</evidence>
<comment type="catalytic activity">
    <reaction evidence="16">
        <text>5,6-dihydrouridine(16) in tRNA + NAD(+) = uridine(16) in tRNA + NADH + H(+)</text>
        <dbReference type="Rhea" id="RHEA:53380"/>
        <dbReference type="Rhea" id="RHEA-COMP:13543"/>
        <dbReference type="Rhea" id="RHEA-COMP:13544"/>
        <dbReference type="ChEBI" id="CHEBI:15378"/>
        <dbReference type="ChEBI" id="CHEBI:57540"/>
        <dbReference type="ChEBI" id="CHEBI:57945"/>
        <dbReference type="ChEBI" id="CHEBI:65315"/>
        <dbReference type="ChEBI" id="CHEBI:74443"/>
        <dbReference type="EC" id="1.3.1.88"/>
    </reaction>
    <physiologicalReaction direction="right-to-left" evidence="16">
        <dbReference type="Rhea" id="RHEA:53382"/>
    </physiologicalReaction>
</comment>
<keyword evidence="10" id="KW-0520">NAD</keyword>
<evidence type="ECO:0000256" key="8">
    <source>
        <dbReference type="ARBA" id="ARBA00022857"/>
    </source>
</evidence>
<evidence type="ECO:0000256" key="16">
    <source>
        <dbReference type="ARBA" id="ARBA00048934"/>
    </source>
</evidence>
<keyword evidence="9" id="KW-0560">Oxidoreductase</keyword>
<keyword evidence="11" id="KW-0539">Nucleus</keyword>
<keyword evidence="23" id="KW-1185">Reference proteome</keyword>
<dbReference type="Gene3D" id="3.20.20.70">
    <property type="entry name" value="Aldolase class I"/>
    <property type="match status" value="1"/>
</dbReference>
<reference evidence="22" key="1">
    <citation type="submission" date="2021-04" db="EMBL/GenBank/DDBJ databases">
        <authorList>
            <consortium name="Wellcome Sanger Institute Data Sharing"/>
        </authorList>
    </citation>
    <scope>NUCLEOTIDE SEQUENCE [LARGE SCALE GENOMIC DNA]</scope>
</reference>
<dbReference type="GO" id="GO:0005634">
    <property type="term" value="C:nucleus"/>
    <property type="evidence" value="ECO:0007669"/>
    <property type="project" value="UniProtKB-SubCell"/>
</dbReference>
<comment type="catalytic activity">
    <reaction evidence="15">
        <text>5,6-dihydrouridine(16) in tRNA + NADP(+) = uridine(16) in tRNA + NADPH + H(+)</text>
        <dbReference type="Rhea" id="RHEA:53376"/>
        <dbReference type="Rhea" id="RHEA-COMP:13543"/>
        <dbReference type="Rhea" id="RHEA-COMP:13544"/>
        <dbReference type="ChEBI" id="CHEBI:15378"/>
        <dbReference type="ChEBI" id="CHEBI:57783"/>
        <dbReference type="ChEBI" id="CHEBI:58349"/>
        <dbReference type="ChEBI" id="CHEBI:65315"/>
        <dbReference type="ChEBI" id="CHEBI:74443"/>
        <dbReference type="EC" id="1.3.1.88"/>
    </reaction>
    <physiologicalReaction direction="right-to-left" evidence="15">
        <dbReference type="Rhea" id="RHEA:53378"/>
    </physiologicalReaction>
</comment>
<evidence type="ECO:0000259" key="21">
    <source>
        <dbReference type="Pfam" id="PF01207"/>
    </source>
</evidence>
<evidence type="ECO:0000256" key="4">
    <source>
        <dbReference type="ARBA" id="ARBA00022490"/>
    </source>
</evidence>
<evidence type="ECO:0000256" key="14">
    <source>
        <dbReference type="ARBA" id="ARBA00047287"/>
    </source>
</evidence>
<evidence type="ECO:0000256" key="12">
    <source>
        <dbReference type="ARBA" id="ARBA00038313"/>
    </source>
</evidence>
<protein>
    <recommendedName>
        <fullName evidence="19">tRNA-dihydrouridine(16/17) synthase [NAD(P)(+)]-like</fullName>
        <ecNumber evidence="13">1.3.1.88</ecNumber>
    </recommendedName>
    <alternativeName>
        <fullName evidence="20">tRNA-dihydrouridine synthase 1-like</fullName>
    </alternativeName>
</protein>
<dbReference type="CDD" id="cd02801">
    <property type="entry name" value="DUS_like_FMN"/>
    <property type="match status" value="1"/>
</dbReference>
<evidence type="ECO:0000256" key="1">
    <source>
        <dbReference type="ARBA" id="ARBA00001917"/>
    </source>
</evidence>
<reference evidence="22" key="2">
    <citation type="submission" date="2025-08" db="UniProtKB">
        <authorList>
            <consortium name="Ensembl"/>
        </authorList>
    </citation>
    <scope>IDENTIFICATION</scope>
</reference>
<comment type="cofactor">
    <cofactor evidence="1">
        <name>FMN</name>
        <dbReference type="ChEBI" id="CHEBI:58210"/>
    </cofactor>
</comment>
<comment type="subcellular location">
    <subcellularLocation>
        <location evidence="3">Cytoplasm</location>
    </subcellularLocation>
    <subcellularLocation>
        <location evidence="2">Nucleus</location>
    </subcellularLocation>
</comment>